<dbReference type="CDD" id="cd05018">
    <property type="entry name" value="CoxG"/>
    <property type="match status" value="1"/>
</dbReference>
<dbReference type="SUPFAM" id="SSF55961">
    <property type="entry name" value="Bet v1-like"/>
    <property type="match status" value="1"/>
</dbReference>
<organism evidence="2 3">
    <name type="scientific">Halorussus caseinilyticus</name>
    <dbReference type="NCBI Taxonomy" id="3034025"/>
    <lineage>
        <taxon>Archaea</taxon>
        <taxon>Methanobacteriati</taxon>
        <taxon>Methanobacteriota</taxon>
        <taxon>Stenosarchaea group</taxon>
        <taxon>Halobacteria</taxon>
        <taxon>Halobacteriales</taxon>
        <taxon>Haladaptataceae</taxon>
        <taxon>Halorussus</taxon>
    </lineage>
</organism>
<feature type="compositionally biased region" description="Basic and acidic residues" evidence="1">
    <location>
        <begin position="143"/>
        <end position="161"/>
    </location>
</feature>
<dbReference type="EMBL" id="JBHSZH010000001">
    <property type="protein sequence ID" value="MFC7078908.1"/>
    <property type="molecule type" value="Genomic_DNA"/>
</dbReference>
<evidence type="ECO:0000313" key="2">
    <source>
        <dbReference type="EMBL" id="MFC7078908.1"/>
    </source>
</evidence>
<dbReference type="PANTHER" id="PTHR38588">
    <property type="entry name" value="BLL0334 PROTEIN"/>
    <property type="match status" value="1"/>
</dbReference>
<evidence type="ECO:0000256" key="1">
    <source>
        <dbReference type="SAM" id="MobiDB-lite"/>
    </source>
</evidence>
<dbReference type="InterPro" id="IPR023393">
    <property type="entry name" value="START-like_dom_sf"/>
</dbReference>
<dbReference type="RefSeq" id="WP_276282582.1">
    <property type="nucleotide sequence ID" value="NZ_CP119810.1"/>
</dbReference>
<dbReference type="GeneID" id="79305348"/>
<feature type="region of interest" description="Disordered" evidence="1">
    <location>
        <begin position="143"/>
        <end position="167"/>
    </location>
</feature>
<dbReference type="Gene3D" id="3.30.530.20">
    <property type="match status" value="1"/>
</dbReference>
<evidence type="ECO:0000313" key="3">
    <source>
        <dbReference type="Proteomes" id="UP001596407"/>
    </source>
</evidence>
<dbReference type="PANTHER" id="PTHR38588:SF1">
    <property type="entry name" value="BLL0334 PROTEIN"/>
    <property type="match status" value="1"/>
</dbReference>
<protein>
    <submittedName>
        <fullName evidence="2">CoxG family protein</fullName>
    </submittedName>
</protein>
<proteinExistence type="predicted"/>
<accession>A0ABD5WIH2</accession>
<sequence>MMEFEGEFESDLPRDELWSYFTDPDVLAECAPGTDSLTLESPHEVTATIAVGVGSVKPTFDVEMVVTQADRPGLLEMQADGNASRNAFDAVAEMRLEENGDGGTTAYWTATTDVSGMIASLGQRALGSVTNKLVSDFFEDLEEKAREGEPAESKLEAKPEAEASLED</sequence>
<dbReference type="Proteomes" id="UP001596407">
    <property type="component" value="Unassembled WGS sequence"/>
</dbReference>
<dbReference type="Pfam" id="PF06240">
    <property type="entry name" value="COXG"/>
    <property type="match status" value="1"/>
</dbReference>
<gene>
    <name evidence="2" type="ORF">ACFQJ6_00965</name>
</gene>
<name>A0ABD5WIH2_9EURY</name>
<reference evidence="2 3" key="1">
    <citation type="journal article" date="2019" name="Int. J. Syst. Evol. Microbiol.">
        <title>The Global Catalogue of Microorganisms (GCM) 10K type strain sequencing project: providing services to taxonomists for standard genome sequencing and annotation.</title>
        <authorList>
            <consortium name="The Broad Institute Genomics Platform"/>
            <consortium name="The Broad Institute Genome Sequencing Center for Infectious Disease"/>
            <person name="Wu L."/>
            <person name="Ma J."/>
        </authorList>
    </citation>
    <scope>NUCLEOTIDE SEQUENCE [LARGE SCALE GENOMIC DNA]</scope>
    <source>
        <strain evidence="2 3">DT72</strain>
    </source>
</reference>
<dbReference type="InterPro" id="IPR010419">
    <property type="entry name" value="CO_DH_gsu"/>
</dbReference>
<dbReference type="AlphaFoldDB" id="A0ABD5WIH2"/>
<keyword evidence="3" id="KW-1185">Reference proteome</keyword>
<comment type="caution">
    <text evidence="2">The sequence shown here is derived from an EMBL/GenBank/DDBJ whole genome shotgun (WGS) entry which is preliminary data.</text>
</comment>